<dbReference type="PANTHER" id="PTHR33284:SF1">
    <property type="entry name" value="RIBOSOMAL PROTEIN L25_GLN-TRNA SYNTHETASE, ANTI-CODON-BINDING DOMAIN-CONTAINING PROTEIN"/>
    <property type="match status" value="1"/>
</dbReference>
<dbReference type="Proteomes" id="UP000249739">
    <property type="component" value="Unassembled WGS sequence"/>
</dbReference>
<dbReference type="GO" id="GO:0022625">
    <property type="term" value="C:cytosolic large ribosomal subunit"/>
    <property type="evidence" value="ECO:0007669"/>
    <property type="project" value="TreeGrafter"/>
</dbReference>
<dbReference type="Pfam" id="PF14693">
    <property type="entry name" value="Ribosomal_TL5_C"/>
    <property type="match status" value="1"/>
</dbReference>
<comment type="subunit">
    <text evidence="5">Part of the 50S ribosomal subunit; part of the 5S rRNA/L5/L18/L25 subcomplex. Contacts the 5S rRNA. Binds to the 5S rRNA independently of L5 and L18.</text>
</comment>
<dbReference type="InterPro" id="IPR011035">
    <property type="entry name" value="Ribosomal_bL25/Gln-tRNA_synth"/>
</dbReference>
<evidence type="ECO:0000256" key="4">
    <source>
        <dbReference type="ARBA" id="ARBA00023274"/>
    </source>
</evidence>
<dbReference type="Pfam" id="PF01386">
    <property type="entry name" value="Ribosomal_L25p"/>
    <property type="match status" value="1"/>
</dbReference>
<evidence type="ECO:0000259" key="7">
    <source>
        <dbReference type="Pfam" id="PF14693"/>
    </source>
</evidence>
<evidence type="ECO:0000256" key="5">
    <source>
        <dbReference type="HAMAP-Rule" id="MF_01334"/>
    </source>
</evidence>
<dbReference type="EMBL" id="QFOT01000075">
    <property type="protein sequence ID" value="PZP55321.1"/>
    <property type="molecule type" value="Genomic_DNA"/>
</dbReference>
<keyword evidence="1 5" id="KW-0699">rRNA-binding</keyword>
<dbReference type="GO" id="GO:0006412">
    <property type="term" value="P:translation"/>
    <property type="evidence" value="ECO:0007669"/>
    <property type="project" value="UniProtKB-UniRule"/>
</dbReference>
<dbReference type="GO" id="GO:0008097">
    <property type="term" value="F:5S rRNA binding"/>
    <property type="evidence" value="ECO:0007669"/>
    <property type="project" value="InterPro"/>
</dbReference>
<name>A0A2W5FHD0_9BACT</name>
<evidence type="ECO:0000259" key="6">
    <source>
        <dbReference type="Pfam" id="PF01386"/>
    </source>
</evidence>
<evidence type="ECO:0000256" key="1">
    <source>
        <dbReference type="ARBA" id="ARBA00022730"/>
    </source>
</evidence>
<dbReference type="Gene3D" id="2.40.240.10">
    <property type="entry name" value="Ribosomal Protein L25, Chain P"/>
    <property type="match status" value="1"/>
</dbReference>
<dbReference type="CDD" id="cd00495">
    <property type="entry name" value="Ribosomal_L25_TL5_CTC"/>
    <property type="match status" value="1"/>
</dbReference>
<feature type="domain" description="Large ribosomal subunit protein bL25 L25" evidence="6">
    <location>
        <begin position="8"/>
        <end position="95"/>
    </location>
</feature>
<organism evidence="8 9">
    <name type="scientific">Micavibrio aeruginosavorus</name>
    <dbReference type="NCBI Taxonomy" id="349221"/>
    <lineage>
        <taxon>Bacteria</taxon>
        <taxon>Pseudomonadati</taxon>
        <taxon>Bdellovibrionota</taxon>
        <taxon>Bdellovibrionia</taxon>
        <taxon>Bdellovibrionales</taxon>
        <taxon>Pseudobdellovibrionaceae</taxon>
        <taxon>Micavibrio</taxon>
    </lineage>
</organism>
<dbReference type="InterPro" id="IPR001021">
    <property type="entry name" value="Ribosomal_bL25_long"/>
</dbReference>
<feature type="domain" description="Large ribosomal subunit protein bL25 beta" evidence="7">
    <location>
        <begin position="103"/>
        <end position="188"/>
    </location>
</feature>
<dbReference type="GO" id="GO:0003735">
    <property type="term" value="F:structural constituent of ribosome"/>
    <property type="evidence" value="ECO:0007669"/>
    <property type="project" value="InterPro"/>
</dbReference>
<evidence type="ECO:0000256" key="2">
    <source>
        <dbReference type="ARBA" id="ARBA00022884"/>
    </source>
</evidence>
<comment type="function">
    <text evidence="5">This is one of the proteins that binds to the 5S RNA in the ribosome where it forms part of the central protuberance.</text>
</comment>
<keyword evidence="2 5" id="KW-0694">RNA-binding</keyword>
<keyword evidence="3 5" id="KW-0689">Ribosomal protein</keyword>
<keyword evidence="4 5" id="KW-0687">Ribonucleoprotein</keyword>
<dbReference type="HAMAP" id="MF_01334">
    <property type="entry name" value="Ribosomal_bL25_CTC"/>
    <property type="match status" value="1"/>
</dbReference>
<evidence type="ECO:0000313" key="9">
    <source>
        <dbReference type="Proteomes" id="UP000249739"/>
    </source>
</evidence>
<comment type="similarity">
    <text evidence="5">Belongs to the bacterial ribosomal protein bL25 family. CTC subfamily.</text>
</comment>
<accession>A0A2W5FHD0</accession>
<dbReference type="NCBIfam" id="NF004612">
    <property type="entry name" value="PRK05943.1"/>
    <property type="match status" value="1"/>
</dbReference>
<gene>
    <name evidence="5" type="primary">rplY</name>
    <name evidence="5" type="synonym">ctc</name>
    <name evidence="8" type="ORF">DI586_07220</name>
</gene>
<dbReference type="SUPFAM" id="SSF50715">
    <property type="entry name" value="Ribosomal protein L25-like"/>
    <property type="match status" value="1"/>
</dbReference>
<dbReference type="InterPro" id="IPR037121">
    <property type="entry name" value="Ribosomal_bL25_C"/>
</dbReference>
<protein>
    <recommendedName>
        <fullName evidence="5">Large ribosomal subunit protein bL25</fullName>
    </recommendedName>
    <alternativeName>
        <fullName evidence="5">General stress protein CTC</fullName>
    </alternativeName>
</protein>
<reference evidence="8 9" key="1">
    <citation type="submission" date="2017-08" db="EMBL/GenBank/DDBJ databases">
        <title>Infants hospitalized years apart are colonized by the same room-sourced microbial strains.</title>
        <authorList>
            <person name="Brooks B."/>
            <person name="Olm M.R."/>
            <person name="Firek B.A."/>
            <person name="Baker R."/>
            <person name="Thomas B.C."/>
            <person name="Morowitz M.J."/>
            <person name="Banfield J.F."/>
        </authorList>
    </citation>
    <scope>NUCLEOTIDE SEQUENCE [LARGE SCALE GENOMIC DNA]</scope>
    <source>
        <strain evidence="8">S2_006_000_R2_64</strain>
    </source>
</reference>
<dbReference type="AlphaFoldDB" id="A0A2W5FHD0"/>
<dbReference type="InterPro" id="IPR020930">
    <property type="entry name" value="Ribosomal_uL5_bac-type"/>
</dbReference>
<evidence type="ECO:0000313" key="8">
    <source>
        <dbReference type="EMBL" id="PZP55321.1"/>
    </source>
</evidence>
<comment type="caution">
    <text evidence="8">The sequence shown here is derived from an EMBL/GenBank/DDBJ whole genome shotgun (WGS) entry which is preliminary data.</text>
</comment>
<evidence type="ECO:0000256" key="3">
    <source>
        <dbReference type="ARBA" id="ARBA00022980"/>
    </source>
</evidence>
<proteinExistence type="inferred from homology"/>
<dbReference type="NCBIfam" id="TIGR00731">
    <property type="entry name" value="bL25_bact_ctc"/>
    <property type="match status" value="1"/>
</dbReference>
<dbReference type="InterPro" id="IPR020056">
    <property type="entry name" value="Rbsml_bL25/Gln-tRNA_synth_N"/>
</dbReference>
<dbReference type="PANTHER" id="PTHR33284">
    <property type="entry name" value="RIBOSOMAL PROTEIN L25/GLN-TRNA SYNTHETASE, ANTI-CODON-BINDING DOMAIN-CONTAINING PROTEIN"/>
    <property type="match status" value="1"/>
</dbReference>
<dbReference type="InterPro" id="IPR020057">
    <property type="entry name" value="Ribosomal_bL25_b-dom"/>
</dbReference>
<sequence>MSSKRYALAAQKRERAGKGIARQLRRENRVPAVIYGDNKAPVIISLPEKETRLEYHKGHIFTNLCEIDLEGEKILALVRDVQLHPVSDKIESVDFLRVGPKTKTTVHVPVHFTGYETSPAGKSGGVLNVAYHELELRCVVTDIPEAVEIDLSSANIGDSVHMADVKLPKGAESPSKENITIASIVSPKEFVEAEITAPESDAEVAAKAAAAAGKDGKPAAKPAAKK</sequence>
<dbReference type="NCBIfam" id="NF004128">
    <property type="entry name" value="PRK05618.1-2"/>
    <property type="match status" value="1"/>
</dbReference>
<dbReference type="Gene3D" id="2.170.120.20">
    <property type="entry name" value="Ribosomal protein L25, beta domain"/>
    <property type="match status" value="1"/>
</dbReference>
<dbReference type="InterPro" id="IPR029751">
    <property type="entry name" value="Ribosomal_L25_dom"/>
</dbReference>